<reference evidence="1 2" key="1">
    <citation type="submission" date="2015-01" db="EMBL/GenBank/DDBJ databases">
        <title>Evolution of Trichinella species and genotypes.</title>
        <authorList>
            <person name="Korhonen P.K."/>
            <person name="Edoardo P."/>
            <person name="Giuseppe L.R."/>
            <person name="Gasser R.B."/>
        </authorList>
    </citation>
    <scope>NUCLEOTIDE SEQUENCE [LARGE SCALE GENOMIC DNA]</scope>
    <source>
        <strain evidence="1">ISS1029</strain>
    </source>
</reference>
<name>A0A0V1I702_9BILA</name>
<accession>A0A0V1I702</accession>
<evidence type="ECO:0000313" key="2">
    <source>
        <dbReference type="Proteomes" id="UP000055024"/>
    </source>
</evidence>
<dbReference type="EMBL" id="JYDP01000006">
    <property type="protein sequence ID" value="KRZ17669.1"/>
    <property type="molecule type" value="Genomic_DNA"/>
</dbReference>
<dbReference type="Proteomes" id="UP000055024">
    <property type="component" value="Unassembled WGS sequence"/>
</dbReference>
<protein>
    <submittedName>
        <fullName evidence="1">Uncharacterized protein</fullName>
    </submittedName>
</protein>
<sequence length="159" mass="18466">MTQALLSTQLEFIVSAGAEKAPVEAETWTFYCDVLQNCRKYSDQSKRNCQSPEIDSVRLMIAPDARCDLRPSEWTRLTEYLRQRRYAEQAMGAVLFLVVWKKIFKPSKVCDEEESNEFKTKAVNNPIEAPTQAIYRVHDCKKDHMRTLNERSSLIIIED</sequence>
<organism evidence="1 2">
    <name type="scientific">Trichinella zimbabwensis</name>
    <dbReference type="NCBI Taxonomy" id="268475"/>
    <lineage>
        <taxon>Eukaryota</taxon>
        <taxon>Metazoa</taxon>
        <taxon>Ecdysozoa</taxon>
        <taxon>Nematoda</taxon>
        <taxon>Enoplea</taxon>
        <taxon>Dorylaimia</taxon>
        <taxon>Trichinellida</taxon>
        <taxon>Trichinellidae</taxon>
        <taxon>Trichinella</taxon>
    </lineage>
</organism>
<dbReference type="AlphaFoldDB" id="A0A0V1I702"/>
<gene>
    <name evidence="1" type="ORF">T11_15789</name>
</gene>
<comment type="caution">
    <text evidence="1">The sequence shown here is derived from an EMBL/GenBank/DDBJ whole genome shotgun (WGS) entry which is preliminary data.</text>
</comment>
<evidence type="ECO:0000313" key="1">
    <source>
        <dbReference type="EMBL" id="KRZ17669.1"/>
    </source>
</evidence>
<keyword evidence="2" id="KW-1185">Reference proteome</keyword>
<proteinExistence type="predicted"/>